<reference evidence="2 3" key="1">
    <citation type="submission" date="2016-01" db="EMBL/GenBank/DDBJ databases">
        <authorList>
            <person name="Oliw E.H."/>
        </authorList>
    </citation>
    <scope>NUCLEOTIDE SEQUENCE [LARGE SCALE GENOMIC DNA]</scope>
    <source>
        <strain evidence="2 3">CMW7705B</strain>
    </source>
</reference>
<organism evidence="2 3">
    <name type="scientific">Streptococcus mitis</name>
    <dbReference type="NCBI Taxonomy" id="28037"/>
    <lineage>
        <taxon>Bacteria</taxon>
        <taxon>Bacillati</taxon>
        <taxon>Bacillota</taxon>
        <taxon>Bacilli</taxon>
        <taxon>Lactobacillales</taxon>
        <taxon>Streptococcaceae</taxon>
        <taxon>Streptococcus</taxon>
        <taxon>Streptococcus mitis group</taxon>
    </lineage>
</organism>
<keyword evidence="1" id="KW-1133">Transmembrane helix</keyword>
<evidence type="ECO:0000256" key="1">
    <source>
        <dbReference type="SAM" id="Phobius"/>
    </source>
</evidence>
<proteinExistence type="predicted"/>
<accession>A0A133RU55</accession>
<name>A0A133RU55_STRMT</name>
<evidence type="ECO:0000313" key="3">
    <source>
        <dbReference type="Proteomes" id="UP000070065"/>
    </source>
</evidence>
<sequence>MENGSYHFVMIEATFLQFILLCTIIDWSTIDKSMKKRKK</sequence>
<dbReference type="Proteomes" id="UP000070065">
    <property type="component" value="Unassembled WGS sequence"/>
</dbReference>
<evidence type="ECO:0000313" key="2">
    <source>
        <dbReference type="EMBL" id="KXA58657.1"/>
    </source>
</evidence>
<dbReference type="EMBL" id="LRQR01000099">
    <property type="protein sequence ID" value="KXA58657.1"/>
    <property type="molecule type" value="Genomic_DNA"/>
</dbReference>
<comment type="caution">
    <text evidence="2">The sequence shown here is derived from an EMBL/GenBank/DDBJ whole genome shotgun (WGS) entry which is preliminary data.</text>
</comment>
<keyword evidence="1" id="KW-0472">Membrane</keyword>
<dbReference type="AlphaFoldDB" id="A0A133RU55"/>
<protein>
    <submittedName>
        <fullName evidence="2">Uncharacterized protein</fullName>
    </submittedName>
</protein>
<keyword evidence="1" id="KW-0812">Transmembrane</keyword>
<gene>
    <name evidence="2" type="ORF">HMPREF3228_01694</name>
</gene>
<feature type="transmembrane region" description="Helical" evidence="1">
    <location>
        <begin position="6"/>
        <end position="30"/>
    </location>
</feature>
<dbReference type="PATRIC" id="fig|28037.231.peg.1678"/>